<comment type="caution">
    <text evidence="12">The sequence shown here is derived from an EMBL/GenBank/DDBJ whole genome shotgun (WGS) entry which is preliminary data.</text>
</comment>
<evidence type="ECO:0000256" key="7">
    <source>
        <dbReference type="ARBA" id="ARBA00022837"/>
    </source>
</evidence>
<dbReference type="Proteomes" id="UP001529510">
    <property type="component" value="Unassembled WGS sequence"/>
</dbReference>
<dbReference type="InterPro" id="IPR002110">
    <property type="entry name" value="Ankyrin_rpt"/>
</dbReference>
<evidence type="ECO:0000256" key="3">
    <source>
        <dbReference type="ARBA" id="ARBA00022475"/>
    </source>
</evidence>
<dbReference type="Pfam" id="PF12796">
    <property type="entry name" value="Ank_2"/>
    <property type="match status" value="1"/>
</dbReference>
<keyword evidence="7" id="KW-0106">Calcium</keyword>
<evidence type="ECO:0000256" key="10">
    <source>
        <dbReference type="ARBA" id="ARBA00023303"/>
    </source>
</evidence>
<dbReference type="SUPFAM" id="SSF48403">
    <property type="entry name" value="Ankyrin repeat"/>
    <property type="match status" value="1"/>
</dbReference>
<keyword evidence="13" id="KW-1185">Reference proteome</keyword>
<dbReference type="GO" id="GO:0005886">
    <property type="term" value="C:plasma membrane"/>
    <property type="evidence" value="ECO:0007669"/>
    <property type="project" value="UniProtKB-SubCell"/>
</dbReference>
<protein>
    <submittedName>
        <fullName evidence="12">Uncharacterized protein</fullName>
    </submittedName>
</protein>
<dbReference type="PANTHER" id="PTHR10582:SF25">
    <property type="entry name" value="TRANSIENT RECEPTOR POTENTIAL CATION CHANNEL SUBFAMILY V MEMBER 6"/>
    <property type="match status" value="1"/>
</dbReference>
<dbReference type="Gene3D" id="1.25.40.20">
    <property type="entry name" value="Ankyrin repeat-containing domain"/>
    <property type="match status" value="1"/>
</dbReference>
<dbReference type="InterPro" id="IPR024862">
    <property type="entry name" value="TRPV"/>
</dbReference>
<evidence type="ECO:0000256" key="5">
    <source>
        <dbReference type="ARBA" id="ARBA00022673"/>
    </source>
</evidence>
<keyword evidence="2" id="KW-0813">Transport</keyword>
<evidence type="ECO:0000313" key="13">
    <source>
        <dbReference type="Proteomes" id="UP001529510"/>
    </source>
</evidence>
<dbReference type="SMART" id="SM00248">
    <property type="entry name" value="ANK"/>
    <property type="match status" value="2"/>
</dbReference>
<keyword evidence="6" id="KW-0677">Repeat</keyword>
<dbReference type="PROSITE" id="PS50297">
    <property type="entry name" value="ANK_REP_REGION"/>
    <property type="match status" value="1"/>
</dbReference>
<sequence length="81" mass="8730">TALHVAAMNDNLNAALALMDGAPELINEPMTSELYQGLTALHIAAVNQNVNLVQELIKRGGDVATPRVTGMYFRKRRGGLL</sequence>
<feature type="non-terminal residue" evidence="12">
    <location>
        <position position="81"/>
    </location>
</feature>
<reference evidence="12 13" key="1">
    <citation type="submission" date="2024-05" db="EMBL/GenBank/DDBJ databases">
        <title>Genome sequencing and assembly of Indian major carp, Cirrhinus mrigala (Hamilton, 1822).</title>
        <authorList>
            <person name="Mohindra V."/>
            <person name="Chowdhury L.M."/>
            <person name="Lal K."/>
            <person name="Jena J.K."/>
        </authorList>
    </citation>
    <scope>NUCLEOTIDE SEQUENCE [LARGE SCALE GENOMIC DNA]</scope>
    <source>
        <strain evidence="12">CM1030</strain>
        <tissue evidence="12">Blood</tissue>
    </source>
</reference>
<organism evidence="12 13">
    <name type="scientific">Cirrhinus mrigala</name>
    <name type="common">Mrigala</name>
    <dbReference type="NCBI Taxonomy" id="683832"/>
    <lineage>
        <taxon>Eukaryota</taxon>
        <taxon>Metazoa</taxon>
        <taxon>Chordata</taxon>
        <taxon>Craniata</taxon>
        <taxon>Vertebrata</taxon>
        <taxon>Euteleostomi</taxon>
        <taxon>Actinopterygii</taxon>
        <taxon>Neopterygii</taxon>
        <taxon>Teleostei</taxon>
        <taxon>Ostariophysi</taxon>
        <taxon>Cypriniformes</taxon>
        <taxon>Cyprinidae</taxon>
        <taxon>Labeoninae</taxon>
        <taxon>Labeonini</taxon>
        <taxon>Cirrhinus</taxon>
    </lineage>
</organism>
<gene>
    <name evidence="12" type="ORF">M9458_032696</name>
</gene>
<evidence type="ECO:0000256" key="6">
    <source>
        <dbReference type="ARBA" id="ARBA00022737"/>
    </source>
</evidence>
<evidence type="ECO:0000256" key="11">
    <source>
        <dbReference type="PROSITE-ProRule" id="PRU00023"/>
    </source>
</evidence>
<keyword evidence="8 11" id="KW-0040">ANK repeat</keyword>
<dbReference type="PANTHER" id="PTHR10582">
    <property type="entry name" value="TRANSIENT RECEPTOR POTENTIAL ION CHANNEL PROTEIN"/>
    <property type="match status" value="1"/>
</dbReference>
<evidence type="ECO:0000256" key="9">
    <source>
        <dbReference type="ARBA" id="ARBA00023065"/>
    </source>
</evidence>
<name>A0ABD0PF38_CIRMR</name>
<dbReference type="PROSITE" id="PS50088">
    <property type="entry name" value="ANK_REPEAT"/>
    <property type="match status" value="1"/>
</dbReference>
<keyword evidence="4" id="KW-0109">Calcium transport</keyword>
<comment type="subcellular location">
    <subcellularLocation>
        <location evidence="1">Cell membrane</location>
        <topology evidence="1">Multi-pass membrane protein</topology>
    </subcellularLocation>
</comment>
<keyword evidence="9" id="KW-0406">Ion transport</keyword>
<keyword evidence="3" id="KW-0472">Membrane</keyword>
<evidence type="ECO:0000256" key="8">
    <source>
        <dbReference type="ARBA" id="ARBA00023043"/>
    </source>
</evidence>
<dbReference type="GO" id="GO:0005262">
    <property type="term" value="F:calcium channel activity"/>
    <property type="evidence" value="ECO:0007669"/>
    <property type="project" value="UniProtKB-KW"/>
</dbReference>
<dbReference type="AlphaFoldDB" id="A0ABD0PF38"/>
<keyword evidence="5" id="KW-0107">Calcium channel</keyword>
<keyword evidence="10" id="KW-0407">Ion channel</keyword>
<feature type="repeat" description="ANK" evidence="11">
    <location>
        <begin position="36"/>
        <end position="68"/>
    </location>
</feature>
<evidence type="ECO:0000313" key="12">
    <source>
        <dbReference type="EMBL" id="KAL0172385.1"/>
    </source>
</evidence>
<proteinExistence type="predicted"/>
<evidence type="ECO:0000256" key="1">
    <source>
        <dbReference type="ARBA" id="ARBA00004651"/>
    </source>
</evidence>
<evidence type="ECO:0000256" key="4">
    <source>
        <dbReference type="ARBA" id="ARBA00022568"/>
    </source>
</evidence>
<evidence type="ECO:0000256" key="2">
    <source>
        <dbReference type="ARBA" id="ARBA00022448"/>
    </source>
</evidence>
<dbReference type="InterPro" id="IPR036770">
    <property type="entry name" value="Ankyrin_rpt-contain_sf"/>
</dbReference>
<dbReference type="EMBL" id="JAMKFB020000016">
    <property type="protein sequence ID" value="KAL0172385.1"/>
    <property type="molecule type" value="Genomic_DNA"/>
</dbReference>
<keyword evidence="3" id="KW-1003">Cell membrane</keyword>
<accession>A0ABD0PF38</accession>
<feature type="non-terminal residue" evidence="12">
    <location>
        <position position="1"/>
    </location>
</feature>